<proteinExistence type="predicted"/>
<dbReference type="InterPro" id="IPR050469">
    <property type="entry name" value="Diguanylate_Cyclase"/>
</dbReference>
<dbReference type="SMART" id="SM00267">
    <property type="entry name" value="GGDEF"/>
    <property type="match status" value="1"/>
</dbReference>
<dbReference type="PROSITE" id="PS50887">
    <property type="entry name" value="GGDEF"/>
    <property type="match status" value="1"/>
</dbReference>
<dbReference type="SMART" id="SM00091">
    <property type="entry name" value="PAS"/>
    <property type="match status" value="2"/>
</dbReference>
<feature type="coiled-coil region" evidence="1">
    <location>
        <begin position="374"/>
        <end position="401"/>
    </location>
</feature>
<dbReference type="PANTHER" id="PTHR45138:SF9">
    <property type="entry name" value="DIGUANYLATE CYCLASE DGCM-RELATED"/>
    <property type="match status" value="1"/>
</dbReference>
<dbReference type="NCBIfam" id="TIGR00229">
    <property type="entry name" value="sensory_box"/>
    <property type="match status" value="2"/>
</dbReference>
<dbReference type="GO" id="GO:0005886">
    <property type="term" value="C:plasma membrane"/>
    <property type="evidence" value="ECO:0007669"/>
    <property type="project" value="TreeGrafter"/>
</dbReference>
<evidence type="ECO:0000256" key="1">
    <source>
        <dbReference type="SAM" id="Coils"/>
    </source>
</evidence>
<dbReference type="InterPro" id="IPR000014">
    <property type="entry name" value="PAS"/>
</dbReference>
<dbReference type="SUPFAM" id="SSF55785">
    <property type="entry name" value="PYP-like sensor domain (PAS domain)"/>
    <property type="match status" value="2"/>
</dbReference>
<dbReference type="GO" id="GO:0043709">
    <property type="term" value="P:cell adhesion involved in single-species biofilm formation"/>
    <property type="evidence" value="ECO:0007669"/>
    <property type="project" value="TreeGrafter"/>
</dbReference>
<dbReference type="PROSITE" id="PS50112">
    <property type="entry name" value="PAS"/>
    <property type="match status" value="1"/>
</dbReference>
<dbReference type="Pfam" id="PF08447">
    <property type="entry name" value="PAS_3"/>
    <property type="match status" value="1"/>
</dbReference>
<dbReference type="GO" id="GO:1902201">
    <property type="term" value="P:negative regulation of bacterial-type flagellum-dependent cell motility"/>
    <property type="evidence" value="ECO:0007669"/>
    <property type="project" value="TreeGrafter"/>
</dbReference>
<dbReference type="Gene3D" id="3.30.70.270">
    <property type="match status" value="1"/>
</dbReference>
<evidence type="ECO:0000259" key="3">
    <source>
        <dbReference type="PROSITE" id="PS50887"/>
    </source>
</evidence>
<feature type="domain" description="PAS" evidence="2">
    <location>
        <begin position="230"/>
        <end position="300"/>
    </location>
</feature>
<dbReference type="InterPro" id="IPR035965">
    <property type="entry name" value="PAS-like_dom_sf"/>
</dbReference>
<dbReference type="Gene3D" id="3.30.450.20">
    <property type="entry name" value="PAS domain"/>
    <property type="match status" value="2"/>
</dbReference>
<dbReference type="InterPro" id="IPR000160">
    <property type="entry name" value="GGDEF_dom"/>
</dbReference>
<dbReference type="AlphaFoldDB" id="A0A485M1G1"/>
<feature type="domain" description="GGDEF" evidence="3">
    <location>
        <begin position="430"/>
        <end position="564"/>
    </location>
</feature>
<evidence type="ECO:0000313" key="4">
    <source>
        <dbReference type="EMBL" id="VFU15092.1"/>
    </source>
</evidence>
<dbReference type="GO" id="GO:0052621">
    <property type="term" value="F:diguanylate cyclase activity"/>
    <property type="evidence" value="ECO:0007669"/>
    <property type="project" value="TreeGrafter"/>
</dbReference>
<dbReference type="CDD" id="cd00130">
    <property type="entry name" value="PAS"/>
    <property type="match status" value="1"/>
</dbReference>
<dbReference type="InterPro" id="IPR029787">
    <property type="entry name" value="Nucleotide_cyclase"/>
</dbReference>
<dbReference type="SUPFAM" id="SSF55073">
    <property type="entry name" value="Nucleotide cyclase"/>
    <property type="match status" value="1"/>
</dbReference>
<name>A0A485M1G1_9ZZZZ</name>
<dbReference type="Pfam" id="PF00990">
    <property type="entry name" value="GGDEF"/>
    <property type="match status" value="1"/>
</dbReference>
<dbReference type="CDD" id="cd01949">
    <property type="entry name" value="GGDEF"/>
    <property type="match status" value="1"/>
</dbReference>
<dbReference type="NCBIfam" id="TIGR00254">
    <property type="entry name" value="GGDEF"/>
    <property type="match status" value="1"/>
</dbReference>
<dbReference type="Pfam" id="PF13426">
    <property type="entry name" value="PAS_9"/>
    <property type="match status" value="1"/>
</dbReference>
<dbReference type="InterPro" id="IPR043128">
    <property type="entry name" value="Rev_trsase/Diguanyl_cyclase"/>
</dbReference>
<evidence type="ECO:0000259" key="2">
    <source>
        <dbReference type="PROSITE" id="PS50112"/>
    </source>
</evidence>
<gene>
    <name evidence="4" type="primary">pleD</name>
    <name evidence="4" type="ORF">SCFA_390015</name>
</gene>
<dbReference type="FunFam" id="3.30.70.270:FF:000001">
    <property type="entry name" value="Diguanylate cyclase domain protein"/>
    <property type="match status" value="1"/>
</dbReference>
<dbReference type="InterPro" id="IPR013655">
    <property type="entry name" value="PAS_fold_3"/>
</dbReference>
<organism evidence="4">
    <name type="scientific">anaerobic digester metagenome</name>
    <dbReference type="NCBI Taxonomy" id="1263854"/>
    <lineage>
        <taxon>unclassified sequences</taxon>
        <taxon>metagenomes</taxon>
        <taxon>ecological metagenomes</taxon>
    </lineage>
</organism>
<dbReference type="EMBL" id="CAADRM010000102">
    <property type="protein sequence ID" value="VFU15092.1"/>
    <property type="molecule type" value="Genomic_DNA"/>
</dbReference>
<sequence>MDVDIERLASILTPYVVLRKTAEVISVSHALAARTGMGEKEIHDFLDANRTVFDSLNSLHHTISLPSKGRQSFDCTFTTTIIGDTQIIAFSETGQPVYDDSAACIPETLVTMARYSPSAYLIVENGVIVYANDAFYKLIMHKPSDLMGHQLIRIISRQSREEFIRACDKGFQDLEGIIPPGDLMLTQAGGRRVFVNMKGGWLKRDKGNLLWMVLNDVTEQVMLMRKLKEQEEQFSDLFDVSPIGLLYVNPRGVITSCNAFVSKLMGYAREEIQGSAFTKFVAPHEEQRLREEFQKLFVEGSEIHRRECVLRTREGDDLTIEYDVQVICRKKRNIQALMVFSDITGKKALEMELLEKNAEMEKTLWEMAEVKDALEARAGELNRVTEELKVLNERLNQLSITDGLTEIYNHRHFQDRLSEEVERVQRSKDGVVSLLILDIDDFKHFNDTYGHQCGDMVLKQLAGILRSNVRSIDVLARYGGEEFAVILPNASTEEAASVAERICEAVRSTPFSFGEGTSVKVTVSIGVGSLTRGQGEKSELIRKADNALYAAKAKWKDRVEVWEED</sequence>
<dbReference type="PANTHER" id="PTHR45138">
    <property type="entry name" value="REGULATORY COMPONENTS OF SENSORY TRANSDUCTION SYSTEM"/>
    <property type="match status" value="1"/>
</dbReference>
<reference evidence="4" key="1">
    <citation type="submission" date="2019-03" db="EMBL/GenBank/DDBJ databases">
        <authorList>
            <person name="Hao L."/>
        </authorList>
    </citation>
    <scope>NUCLEOTIDE SEQUENCE</scope>
</reference>
<accession>A0A485M1G1</accession>
<keyword evidence="1" id="KW-0175">Coiled coil</keyword>
<protein>
    <submittedName>
        <fullName evidence="4">Response regulator PleD</fullName>
    </submittedName>
</protein>